<dbReference type="Proteomes" id="UP000887578">
    <property type="component" value="Unplaced"/>
</dbReference>
<evidence type="ECO:0000313" key="2">
    <source>
        <dbReference type="Proteomes" id="UP000887578"/>
    </source>
</evidence>
<keyword evidence="2" id="KW-1185">Reference proteome</keyword>
<feature type="region of interest" description="Disordered" evidence="1">
    <location>
        <begin position="1"/>
        <end position="21"/>
    </location>
</feature>
<evidence type="ECO:0000256" key="1">
    <source>
        <dbReference type="SAM" id="MobiDB-lite"/>
    </source>
</evidence>
<accession>A0A914Q621</accession>
<proteinExistence type="predicted"/>
<dbReference type="WBParaSite" id="PDA_v2.g24425.t1">
    <property type="protein sequence ID" value="PDA_v2.g24425.t1"/>
    <property type="gene ID" value="PDA_v2.g24425"/>
</dbReference>
<sequence>MPQHHLSKLKESHQRSLQHQRHVSKLEKDIKYAQSDEEKAKMYDKFAENYLMPKELWIKRLRFVSERELDGYKEVSRRLLADRRNTAEQVQVLQNAIQHLYYDREAINCKLIHLKVLKPSAENFDLPGNADTMLVSKTSPPSKSLIEKIERMEKLYWRIKAASGNLEKWIKIMVGTNDAEFVKHNIEQKLGNDLTNKKLWRLYIDYLRKNDRKEMLQVYSKYCRYFLEDTKMKEEYQRETEKMDEIVFVQWKNPFEFEAIPPCSMKFDESNINEKQWLRETESFERYTPFRCPKINLNLSPQDWSLPSPFIRYIISNANPTIYQKLQQSCKYFFFKNPLLFCYRFFFTDFHLDSVQFIESSAECTTSSISTFRHKDLHITTVLNFYDRMSKTSLSKVIQEKFFQCDAKFIDICDQDISEKELKFLVGHGNVEKIELWDCEILKENGQLMVTEEILALLPKIRSFT</sequence>
<protein>
    <submittedName>
        <fullName evidence="3">Uncharacterized protein</fullName>
    </submittedName>
</protein>
<dbReference type="AlphaFoldDB" id="A0A914Q621"/>
<evidence type="ECO:0000313" key="3">
    <source>
        <dbReference type="WBParaSite" id="PDA_v2.g24425.t1"/>
    </source>
</evidence>
<organism evidence="2 3">
    <name type="scientific">Panagrolaimus davidi</name>
    <dbReference type="NCBI Taxonomy" id="227884"/>
    <lineage>
        <taxon>Eukaryota</taxon>
        <taxon>Metazoa</taxon>
        <taxon>Ecdysozoa</taxon>
        <taxon>Nematoda</taxon>
        <taxon>Chromadorea</taxon>
        <taxon>Rhabditida</taxon>
        <taxon>Tylenchina</taxon>
        <taxon>Panagrolaimomorpha</taxon>
        <taxon>Panagrolaimoidea</taxon>
        <taxon>Panagrolaimidae</taxon>
        <taxon>Panagrolaimus</taxon>
    </lineage>
</organism>
<name>A0A914Q621_9BILA</name>
<reference evidence="3" key="1">
    <citation type="submission" date="2022-11" db="UniProtKB">
        <authorList>
            <consortium name="WormBaseParasite"/>
        </authorList>
    </citation>
    <scope>IDENTIFICATION</scope>
</reference>